<dbReference type="InterPro" id="IPR029480">
    <property type="entry name" value="Transpos_assoc"/>
</dbReference>
<protein>
    <recommendedName>
        <fullName evidence="1">Transposase-associated domain-containing protein</fullName>
    </recommendedName>
</protein>
<evidence type="ECO:0000313" key="2">
    <source>
        <dbReference type="EMBL" id="RVW41814.1"/>
    </source>
</evidence>
<sequence>MAIDKSWMQKSKVSSEYHEGVLEFLDFAFSNALGKEMLPCPYICCNNCLMQKREIMYDHLLDNGIARNYVRWLMHGEYEFCEPTNTSTNESNMHDEMQEMLNDAFEMPMPNVESERSPHVHEEFEKPNEDEAFPEGETLPSNYYEAKKKILRDLGLHYIKIDACPSNCMLYSKEHANSNECVVYGVSRWKSSDDHSTDEFTNLAKKNKIPAKVLCYFSLKPRLQRLYMSPKTTSHMKWHVDGRMEGEMMRHPVDSLAWKNFDNVHPSFALKPHWMFMKQTFFMLSLLILGPTAPRNDIDIYLQPLIDELNDLWDIGVETYDASTKQNFCMRAAILWTINDFLAYANLSSWSTKGKFACPICNKDCSSFLLQNRRKWCYMGHRQFLPIDHRF</sequence>
<dbReference type="Pfam" id="PF13963">
    <property type="entry name" value="Transpos_assoc"/>
    <property type="match status" value="1"/>
</dbReference>
<dbReference type="EMBL" id="QGNW01001427">
    <property type="protein sequence ID" value="RVW41814.1"/>
    <property type="molecule type" value="Genomic_DNA"/>
</dbReference>
<feature type="domain" description="Transposase-associated" evidence="1">
    <location>
        <begin position="5"/>
        <end position="77"/>
    </location>
</feature>
<reference evidence="2 3" key="1">
    <citation type="journal article" date="2018" name="PLoS Genet.">
        <title>Population sequencing reveals clonal diversity and ancestral inbreeding in the grapevine cultivar Chardonnay.</title>
        <authorList>
            <person name="Roach M.J."/>
            <person name="Johnson D.L."/>
            <person name="Bohlmann J."/>
            <person name="van Vuuren H.J."/>
            <person name="Jones S.J."/>
            <person name="Pretorius I.S."/>
            <person name="Schmidt S.A."/>
            <person name="Borneman A.R."/>
        </authorList>
    </citation>
    <scope>NUCLEOTIDE SEQUENCE [LARGE SCALE GENOMIC DNA]</scope>
    <source>
        <strain evidence="3">cv. Chardonnay</strain>
        <tissue evidence="2">Leaf</tissue>
    </source>
</reference>
<evidence type="ECO:0000259" key="1">
    <source>
        <dbReference type="Pfam" id="PF13963"/>
    </source>
</evidence>
<dbReference type="PANTHER" id="PTHR10775:SF182">
    <property type="entry name" value="TRANSPOSON, EN_SPM-LIKE, TRANSPOSASE-ASSOCIATED DOMAIN PROTEIN-RELATED"/>
    <property type="match status" value="1"/>
</dbReference>
<proteinExistence type="predicted"/>
<name>A0A438E261_VITVI</name>
<dbReference type="Proteomes" id="UP000288805">
    <property type="component" value="Unassembled WGS sequence"/>
</dbReference>
<dbReference type="Pfam" id="PF02992">
    <property type="entry name" value="Transposase_21"/>
    <property type="match status" value="1"/>
</dbReference>
<accession>A0A438E261</accession>
<dbReference type="AlphaFoldDB" id="A0A438E261"/>
<dbReference type="PANTHER" id="PTHR10775">
    <property type="entry name" value="OS08G0208400 PROTEIN"/>
    <property type="match status" value="1"/>
</dbReference>
<gene>
    <name evidence="2" type="ORF">CK203_112760</name>
</gene>
<comment type="caution">
    <text evidence="2">The sequence shown here is derived from an EMBL/GenBank/DDBJ whole genome shotgun (WGS) entry which is preliminary data.</text>
</comment>
<organism evidence="2 3">
    <name type="scientific">Vitis vinifera</name>
    <name type="common">Grape</name>
    <dbReference type="NCBI Taxonomy" id="29760"/>
    <lineage>
        <taxon>Eukaryota</taxon>
        <taxon>Viridiplantae</taxon>
        <taxon>Streptophyta</taxon>
        <taxon>Embryophyta</taxon>
        <taxon>Tracheophyta</taxon>
        <taxon>Spermatophyta</taxon>
        <taxon>Magnoliopsida</taxon>
        <taxon>eudicotyledons</taxon>
        <taxon>Gunneridae</taxon>
        <taxon>Pentapetalae</taxon>
        <taxon>rosids</taxon>
        <taxon>Vitales</taxon>
        <taxon>Vitaceae</taxon>
        <taxon>Viteae</taxon>
        <taxon>Vitis</taxon>
    </lineage>
</organism>
<dbReference type="InterPro" id="IPR004242">
    <property type="entry name" value="Transposase_21"/>
</dbReference>
<evidence type="ECO:0000313" key="3">
    <source>
        <dbReference type="Proteomes" id="UP000288805"/>
    </source>
</evidence>